<proteinExistence type="predicted"/>
<protein>
    <submittedName>
        <fullName evidence="1">Uncharacterized protein</fullName>
    </submittedName>
</protein>
<comment type="caution">
    <text evidence="1">The sequence shown here is derived from an EMBL/GenBank/DDBJ whole genome shotgun (WGS) entry which is preliminary data.</text>
</comment>
<accession>T0AMX5</accession>
<dbReference type="AlphaFoldDB" id="T0AMX5"/>
<dbReference type="STRING" id="1348657.M622_06390"/>
<evidence type="ECO:0000313" key="2">
    <source>
        <dbReference type="Proteomes" id="UP000015455"/>
    </source>
</evidence>
<reference evidence="1 2" key="1">
    <citation type="submission" date="2013-06" db="EMBL/GenBank/DDBJ databases">
        <title>Draft genome sequence of Thauera terpenica.</title>
        <authorList>
            <person name="Liu B."/>
            <person name="Frostegard A.H."/>
            <person name="Shapleigh J.P."/>
        </authorList>
    </citation>
    <scope>NUCLEOTIDE SEQUENCE [LARGE SCALE GENOMIC DNA]</scope>
    <source>
        <strain evidence="1 2">58Eu</strain>
    </source>
</reference>
<keyword evidence="2" id="KW-1185">Reference proteome</keyword>
<dbReference type="EMBL" id="ATJV01000092">
    <property type="protein sequence ID" value="EPZ14199.1"/>
    <property type="molecule type" value="Genomic_DNA"/>
</dbReference>
<sequence length="208" mass="22474">MTNNNPRPSQGQRPFMRAIALAATLSVTAGVHGQPTHLPRQAPPPDPVQIQSVLRVTLLCEWPKDQTKPGFGEFEYVHRHLMKNYASRAEMGAREHDTRQGMNMLGAFEVFGTHFDEIKIAGFMGGGAGMAWSANGDKEALLAELRTLGYVFETIPAPFGGTTPALQGRLPNEAGGRAILIHDGRLESLTGPVVSGGFSLLCRPDRGD</sequence>
<dbReference type="RefSeq" id="WP_021250656.1">
    <property type="nucleotide sequence ID" value="NZ_ATJV01000092.1"/>
</dbReference>
<dbReference type="PATRIC" id="fig|1348657.5.peg.3263"/>
<gene>
    <name evidence="1" type="ORF">M622_06390</name>
</gene>
<organism evidence="1 2">
    <name type="scientific">Thauera terpenica 58Eu</name>
    <dbReference type="NCBI Taxonomy" id="1348657"/>
    <lineage>
        <taxon>Bacteria</taxon>
        <taxon>Pseudomonadati</taxon>
        <taxon>Pseudomonadota</taxon>
        <taxon>Betaproteobacteria</taxon>
        <taxon>Rhodocyclales</taxon>
        <taxon>Zoogloeaceae</taxon>
        <taxon>Thauera</taxon>
    </lineage>
</organism>
<evidence type="ECO:0000313" key="1">
    <source>
        <dbReference type="EMBL" id="EPZ14199.1"/>
    </source>
</evidence>
<name>T0AMX5_9RHOO</name>
<dbReference type="Proteomes" id="UP000015455">
    <property type="component" value="Unassembled WGS sequence"/>
</dbReference>